<dbReference type="EMBL" id="KZ819719">
    <property type="protein sequence ID" value="PWN53572.1"/>
    <property type="molecule type" value="Genomic_DNA"/>
</dbReference>
<gene>
    <name evidence="1" type="ORF">IE53DRAFT_144999</name>
</gene>
<reference evidence="1 2" key="1">
    <citation type="journal article" date="2018" name="Mol. Biol. Evol.">
        <title>Broad Genomic Sampling Reveals a Smut Pathogenic Ancestry of the Fungal Clade Ustilaginomycotina.</title>
        <authorList>
            <person name="Kijpornyongpan T."/>
            <person name="Mondo S.J."/>
            <person name="Barry K."/>
            <person name="Sandor L."/>
            <person name="Lee J."/>
            <person name="Lipzen A."/>
            <person name="Pangilinan J."/>
            <person name="LaButti K."/>
            <person name="Hainaut M."/>
            <person name="Henrissat B."/>
            <person name="Grigoriev I.V."/>
            <person name="Spatafora J.W."/>
            <person name="Aime M.C."/>
        </authorList>
    </citation>
    <scope>NUCLEOTIDE SEQUENCE [LARGE SCALE GENOMIC DNA]</scope>
    <source>
        <strain evidence="1 2">SA 807</strain>
    </source>
</reference>
<dbReference type="Proteomes" id="UP000245626">
    <property type="component" value="Unassembled WGS sequence"/>
</dbReference>
<keyword evidence="2" id="KW-1185">Reference proteome</keyword>
<protein>
    <submittedName>
        <fullName evidence="1">Uncharacterized protein</fullName>
    </submittedName>
</protein>
<sequence length="406" mass="44732">MATGSRSVKVYHYLGVDTPFDPSHRYVTSYILSPLQLLLVRSLIALYSTVTLIITYSHSGATQFSYFTILSYWGIVSYFIVSTVHSLSFCRSLNAWRKSGLAAPGQVSNDGQILPPLAGYSLIDLVRGRVDSEALTRAGQNLAGGASTIERELAFSSSGSESGGVITKPTYPRSWLSSTFPRPLQFFHTLLVSTISTFPLIVTIVFWTLLTGQGSEPFRSTYYAWDNISVHAFNLMFSQLDLTILSRTPMRPWWHLLLVVILIACYVGVAYITYATQGFYTYDFLDIGKNGSGVVAAYIIGIGVGAVVSFMISQLVIFLREYLASKLQKGQDVKGWGNARIKGVEDRACLPTRRGPGPEGEGGRRRDLVTELRGRFDLVNQEALTNRVSSPNSSTKEKGSEGDHQV</sequence>
<name>A0ACD0P6D9_9BASI</name>
<evidence type="ECO:0000313" key="2">
    <source>
        <dbReference type="Proteomes" id="UP000245626"/>
    </source>
</evidence>
<evidence type="ECO:0000313" key="1">
    <source>
        <dbReference type="EMBL" id="PWN53572.1"/>
    </source>
</evidence>
<proteinExistence type="predicted"/>
<accession>A0ACD0P6D9</accession>
<organism evidence="1 2">
    <name type="scientific">Violaceomyces palustris</name>
    <dbReference type="NCBI Taxonomy" id="1673888"/>
    <lineage>
        <taxon>Eukaryota</taxon>
        <taxon>Fungi</taxon>
        <taxon>Dikarya</taxon>
        <taxon>Basidiomycota</taxon>
        <taxon>Ustilaginomycotina</taxon>
        <taxon>Ustilaginomycetes</taxon>
        <taxon>Violaceomycetales</taxon>
        <taxon>Violaceomycetaceae</taxon>
        <taxon>Violaceomyces</taxon>
    </lineage>
</organism>